<dbReference type="Proteomes" id="UP000789833">
    <property type="component" value="Unassembled WGS sequence"/>
</dbReference>
<feature type="transmembrane region" description="Helical" evidence="1">
    <location>
        <begin position="71"/>
        <end position="92"/>
    </location>
</feature>
<feature type="transmembrane region" description="Helical" evidence="1">
    <location>
        <begin position="6"/>
        <end position="27"/>
    </location>
</feature>
<comment type="caution">
    <text evidence="2">The sequence shown here is derived from an EMBL/GenBank/DDBJ whole genome shotgun (WGS) entry which is preliminary data.</text>
</comment>
<evidence type="ECO:0000313" key="3">
    <source>
        <dbReference type="Proteomes" id="UP000789833"/>
    </source>
</evidence>
<evidence type="ECO:0000313" key="2">
    <source>
        <dbReference type="EMBL" id="CAG9623775.1"/>
    </source>
</evidence>
<proteinExistence type="predicted"/>
<feature type="transmembrane region" description="Helical" evidence="1">
    <location>
        <begin position="39"/>
        <end position="59"/>
    </location>
</feature>
<dbReference type="EMBL" id="CAKJTJ010000081">
    <property type="protein sequence ID" value="CAG9623775.1"/>
    <property type="molecule type" value="Genomic_DNA"/>
</dbReference>
<sequence length="98" mass="11590">MWNYPYEFLIFLQFLIAVGFMSVPVLITLTYQLFSKWKLYLLANLATSFIMGFIGVSLFSYICYYEIDHEYWGLFSSFLVLFIVTLVVKVLIDLLKDK</sequence>
<accession>A0ABM8YUW6</accession>
<organism evidence="2 3">
    <name type="scientific">Sutcliffiella rhizosphaerae</name>
    <dbReference type="NCBI Taxonomy" id="2880967"/>
    <lineage>
        <taxon>Bacteria</taxon>
        <taxon>Bacillati</taxon>
        <taxon>Bacillota</taxon>
        <taxon>Bacilli</taxon>
        <taxon>Bacillales</taxon>
        <taxon>Bacillaceae</taxon>
        <taxon>Sutcliffiella</taxon>
    </lineage>
</organism>
<protein>
    <submittedName>
        <fullName evidence="2">Uncharacterized protein</fullName>
    </submittedName>
</protein>
<keyword evidence="3" id="KW-1185">Reference proteome</keyword>
<evidence type="ECO:0000256" key="1">
    <source>
        <dbReference type="SAM" id="Phobius"/>
    </source>
</evidence>
<gene>
    <name evidence="2" type="ORF">BACCIP111883_04609</name>
</gene>
<name>A0ABM8YUW6_9BACI</name>
<keyword evidence="1" id="KW-0812">Transmembrane</keyword>
<keyword evidence="1" id="KW-1133">Transmembrane helix</keyword>
<keyword evidence="1" id="KW-0472">Membrane</keyword>
<reference evidence="2 3" key="1">
    <citation type="submission" date="2021-10" db="EMBL/GenBank/DDBJ databases">
        <authorList>
            <person name="Criscuolo A."/>
        </authorList>
    </citation>
    <scope>NUCLEOTIDE SEQUENCE [LARGE SCALE GENOMIC DNA]</scope>
    <source>
        <strain evidence="3">CIP 111883</strain>
    </source>
</reference>